<dbReference type="RefSeq" id="WP_284370103.1">
    <property type="nucleotide sequence ID" value="NZ_BSNL01000001.1"/>
</dbReference>
<reference evidence="2" key="2">
    <citation type="submission" date="2023-01" db="EMBL/GenBank/DDBJ databases">
        <title>Draft genome sequence of Sulfitobacter pacificus strain NBRC 109915.</title>
        <authorList>
            <person name="Sun Q."/>
            <person name="Mori K."/>
        </authorList>
    </citation>
    <scope>NUCLEOTIDE SEQUENCE</scope>
    <source>
        <strain evidence="2">NBRC 109915</strain>
    </source>
</reference>
<dbReference type="SUPFAM" id="SSF55781">
    <property type="entry name" value="GAF domain-like"/>
    <property type="match status" value="1"/>
</dbReference>
<sequence>MNEPDAIAEFDKALAKAVKPEQAFGALQELVENTIGARLFTVMDVVQDDMKGRRSFTSNLQSYPASGWVMLQDNDWFDTVIRHHQTYVANDMATITKDFADHALIQSLGCASIVNHPVLINGRLVVTINILHEQGHFTPERVNTVASLLKIRAVAAYEHYQKLKSNRN</sequence>
<proteinExistence type="predicted"/>
<evidence type="ECO:0000313" key="3">
    <source>
        <dbReference type="Proteomes" id="UP001161388"/>
    </source>
</evidence>
<dbReference type="InterPro" id="IPR029016">
    <property type="entry name" value="GAF-like_dom_sf"/>
</dbReference>
<evidence type="ECO:0000313" key="2">
    <source>
        <dbReference type="EMBL" id="GLQ25626.1"/>
    </source>
</evidence>
<comment type="caution">
    <text evidence="2">The sequence shown here is derived from an EMBL/GenBank/DDBJ whole genome shotgun (WGS) entry which is preliminary data.</text>
</comment>
<protein>
    <recommendedName>
        <fullName evidence="1">GAF domain-containing protein</fullName>
    </recommendedName>
</protein>
<dbReference type="EMBL" id="BSNL01000001">
    <property type="protein sequence ID" value="GLQ25626.1"/>
    <property type="molecule type" value="Genomic_DNA"/>
</dbReference>
<evidence type="ECO:0000259" key="1">
    <source>
        <dbReference type="Pfam" id="PF01590"/>
    </source>
</evidence>
<organism evidence="2 3">
    <name type="scientific">Sulfitobacter pacificus</name>
    <dbReference type="NCBI Taxonomy" id="1499314"/>
    <lineage>
        <taxon>Bacteria</taxon>
        <taxon>Pseudomonadati</taxon>
        <taxon>Pseudomonadota</taxon>
        <taxon>Alphaproteobacteria</taxon>
        <taxon>Rhodobacterales</taxon>
        <taxon>Roseobacteraceae</taxon>
        <taxon>Sulfitobacter</taxon>
    </lineage>
</organism>
<keyword evidence="3" id="KW-1185">Reference proteome</keyword>
<feature type="domain" description="GAF" evidence="1">
    <location>
        <begin position="23"/>
        <end position="148"/>
    </location>
</feature>
<name>A0ABQ5VFN2_9RHOB</name>
<dbReference type="Pfam" id="PF01590">
    <property type="entry name" value="GAF"/>
    <property type="match status" value="1"/>
</dbReference>
<accession>A0ABQ5VFN2</accession>
<dbReference type="Gene3D" id="3.30.450.40">
    <property type="match status" value="1"/>
</dbReference>
<dbReference type="InterPro" id="IPR003018">
    <property type="entry name" value="GAF"/>
</dbReference>
<reference evidence="2" key="1">
    <citation type="journal article" date="2014" name="Int. J. Syst. Evol. Microbiol.">
        <title>Complete genome of a new Firmicutes species belonging to the dominant human colonic microbiota ('Ruminococcus bicirculans') reveals two chromosomes and a selective capacity to utilize plant glucans.</title>
        <authorList>
            <consortium name="NISC Comparative Sequencing Program"/>
            <person name="Wegmann U."/>
            <person name="Louis P."/>
            <person name="Goesmann A."/>
            <person name="Henrissat B."/>
            <person name="Duncan S.H."/>
            <person name="Flint H.J."/>
        </authorList>
    </citation>
    <scope>NUCLEOTIDE SEQUENCE</scope>
    <source>
        <strain evidence="2">NBRC 109915</strain>
    </source>
</reference>
<gene>
    <name evidence="2" type="ORF">GCM10007927_04290</name>
</gene>
<dbReference type="Proteomes" id="UP001161388">
    <property type="component" value="Unassembled WGS sequence"/>
</dbReference>